<evidence type="ECO:0000256" key="1">
    <source>
        <dbReference type="SAM" id="SignalP"/>
    </source>
</evidence>
<dbReference type="EMBL" id="JAHESE010000010">
    <property type="protein sequence ID" value="MBT1709022.1"/>
    <property type="molecule type" value="Genomic_DNA"/>
</dbReference>
<gene>
    <name evidence="2" type="ORF">KK062_12345</name>
</gene>
<dbReference type="Gene3D" id="2.60.40.2340">
    <property type="match status" value="1"/>
</dbReference>
<organism evidence="2 3">
    <name type="scientific">Dawidia cretensis</name>
    <dbReference type="NCBI Taxonomy" id="2782350"/>
    <lineage>
        <taxon>Bacteria</taxon>
        <taxon>Pseudomonadati</taxon>
        <taxon>Bacteroidota</taxon>
        <taxon>Cytophagia</taxon>
        <taxon>Cytophagales</taxon>
        <taxon>Chryseotaleaceae</taxon>
        <taxon>Dawidia</taxon>
    </lineage>
</organism>
<evidence type="ECO:0008006" key="4">
    <source>
        <dbReference type="Google" id="ProtNLM"/>
    </source>
</evidence>
<dbReference type="PROSITE" id="PS51257">
    <property type="entry name" value="PROKAR_LIPOPROTEIN"/>
    <property type="match status" value="1"/>
</dbReference>
<feature type="signal peptide" evidence="1">
    <location>
        <begin position="1"/>
        <end position="23"/>
    </location>
</feature>
<accession>A0AAP2DZQ1</accession>
<feature type="chain" id="PRO_5042937871" description="DUF5018 domain-containing protein" evidence="1">
    <location>
        <begin position="24"/>
        <end position="333"/>
    </location>
</feature>
<dbReference type="Proteomes" id="UP001319080">
    <property type="component" value="Unassembled WGS sequence"/>
</dbReference>
<evidence type="ECO:0000313" key="2">
    <source>
        <dbReference type="EMBL" id="MBT1709022.1"/>
    </source>
</evidence>
<dbReference type="AlphaFoldDB" id="A0AAP2DZQ1"/>
<reference evidence="2 3" key="1">
    <citation type="submission" date="2021-05" db="EMBL/GenBank/DDBJ databases">
        <title>A Polyphasic approach of four new species of the genus Ohtaekwangia: Ohtaekwangia histidinii sp. nov., Ohtaekwangia cretensis sp. nov., Ohtaekwangia indiensis sp. nov., Ohtaekwangia reichenbachii sp. nov. from diverse environment.</title>
        <authorList>
            <person name="Octaviana S."/>
        </authorList>
    </citation>
    <scope>NUCLEOTIDE SEQUENCE [LARGE SCALE GENOMIC DNA]</scope>
    <source>
        <strain evidence="2 3">PWU5</strain>
    </source>
</reference>
<comment type="caution">
    <text evidence="2">The sequence shown here is derived from an EMBL/GenBank/DDBJ whole genome shotgun (WGS) entry which is preliminary data.</text>
</comment>
<name>A0AAP2DZQ1_9BACT</name>
<protein>
    <recommendedName>
        <fullName evidence="4">DUF5018 domain-containing protein</fullName>
    </recommendedName>
</protein>
<evidence type="ECO:0000313" key="3">
    <source>
        <dbReference type="Proteomes" id="UP001319080"/>
    </source>
</evidence>
<keyword evidence="1" id="KW-0732">Signal</keyword>
<dbReference type="RefSeq" id="WP_254084606.1">
    <property type="nucleotide sequence ID" value="NZ_JAHESE010000010.1"/>
</dbReference>
<sequence length="333" mass="36587">MRSSLHATLYSAWLTMALLLATACDTEYENALYPYKELTTFSFTADGTLVEAAIAEGQILLYWPHTLDLPATITPQLSVSEKATIAPTSGTPIPLHDDITYTVTAEDGSTATYTVKVIVNQPPLSLDDENPAVVSFGQPADIRGTNILLDASRTTISLIAADGEETQMEIDTIVDGLGTGFGSNILIQLPEEGTTALDTGWYKIKVVTGVRTVTTSNAVLYIRYRYPAFDFITHAITVHPGEAFTLTGEYLRQLDDARVMVQDGSEEYYSLAKVSSTPTEVTYRVPDDMPAREYYTILPGIIDLFSGNVDYTYQLNVYPNVHPQLIVTEQQEN</sequence>
<proteinExistence type="predicted"/>
<keyword evidence="3" id="KW-1185">Reference proteome</keyword>